<accession>A0AAQ3LFW7</accession>
<dbReference type="InterPro" id="IPR031849">
    <property type="entry name" value="DUF5069"/>
</dbReference>
<dbReference type="EMBL" id="CP136920">
    <property type="protein sequence ID" value="WOO43105.1"/>
    <property type="molecule type" value="Genomic_DNA"/>
</dbReference>
<dbReference type="KEGG" id="puo:RZN69_08365"/>
<evidence type="ECO:0000259" key="1">
    <source>
        <dbReference type="Pfam" id="PF16798"/>
    </source>
</evidence>
<gene>
    <name evidence="2" type="ORF">RZN69_08365</name>
</gene>
<dbReference type="AlphaFoldDB" id="A0AAQ3LFW7"/>
<dbReference type="Proteomes" id="UP001304300">
    <property type="component" value="Chromosome"/>
</dbReference>
<keyword evidence="3" id="KW-1185">Reference proteome</keyword>
<evidence type="ECO:0000313" key="2">
    <source>
        <dbReference type="EMBL" id="WOO43105.1"/>
    </source>
</evidence>
<protein>
    <submittedName>
        <fullName evidence="2">DUF5069 domain-containing protein</fullName>
    </submittedName>
</protein>
<reference evidence="2 3" key="1">
    <citation type="submission" date="2023-10" db="EMBL/GenBank/DDBJ databases">
        <title>Rubellicoccus peritrichatus gen. nov., sp. nov., isolated from an algae of coral reef tank.</title>
        <authorList>
            <person name="Luo J."/>
        </authorList>
    </citation>
    <scope>NUCLEOTIDE SEQUENCE [LARGE SCALE GENOMIC DNA]</scope>
    <source>
        <strain evidence="2 3">CR14</strain>
    </source>
</reference>
<dbReference type="RefSeq" id="WP_317835643.1">
    <property type="nucleotide sequence ID" value="NZ_CP136920.1"/>
</dbReference>
<name>A0AAQ3LFW7_9BACT</name>
<dbReference type="Pfam" id="PF16798">
    <property type="entry name" value="DUF5069"/>
    <property type="match status" value="1"/>
</dbReference>
<organism evidence="2 3">
    <name type="scientific">Rubellicoccus peritrichatus</name>
    <dbReference type="NCBI Taxonomy" id="3080537"/>
    <lineage>
        <taxon>Bacteria</taxon>
        <taxon>Pseudomonadati</taxon>
        <taxon>Verrucomicrobiota</taxon>
        <taxon>Opitutia</taxon>
        <taxon>Puniceicoccales</taxon>
        <taxon>Cerasicoccaceae</taxon>
        <taxon>Rubellicoccus</taxon>
    </lineage>
</organism>
<proteinExistence type="predicted"/>
<evidence type="ECO:0000313" key="3">
    <source>
        <dbReference type="Proteomes" id="UP001304300"/>
    </source>
</evidence>
<sequence length="178" mass="20182">MKHYDYQKRLHELWSKAVEQYKAGQRGSDTYFTEEETGWLASNGVTPQEIYDFAEDYVSGGEPDYATFAMITDVRRSYFLDKLGGKSATEKRDPSTYPPKDSEIDGIVWLPRIIEKAKDKLAGALHNDTMFGCGGDRRFLKTNDIHGAEFLRKVAEADGDDQKVIDWVKSRSAEQVGV</sequence>
<feature type="domain" description="DUF5069" evidence="1">
    <location>
        <begin position="102"/>
        <end position="173"/>
    </location>
</feature>